<proteinExistence type="predicted"/>
<name>A0A9P7EJZ4_9AGAM</name>
<dbReference type="EMBL" id="JABBWG010000004">
    <property type="protein sequence ID" value="KAG1823701.1"/>
    <property type="molecule type" value="Genomic_DNA"/>
</dbReference>
<evidence type="ECO:0000313" key="3">
    <source>
        <dbReference type="Proteomes" id="UP000807769"/>
    </source>
</evidence>
<dbReference type="Proteomes" id="UP000807769">
    <property type="component" value="Unassembled WGS sequence"/>
</dbReference>
<comment type="caution">
    <text evidence="2">The sequence shown here is derived from an EMBL/GenBank/DDBJ whole genome shotgun (WGS) entry which is preliminary data.</text>
</comment>
<evidence type="ECO:0000313" key="2">
    <source>
        <dbReference type="EMBL" id="KAG1823701.1"/>
    </source>
</evidence>
<gene>
    <name evidence="2" type="ORF">BJ212DRAFT_1326120</name>
</gene>
<accession>A0A9P7EJZ4</accession>
<feature type="non-terminal residue" evidence="2">
    <location>
        <position position="1"/>
    </location>
</feature>
<dbReference type="RefSeq" id="XP_041197761.1">
    <property type="nucleotide sequence ID" value="XM_041334594.1"/>
</dbReference>
<organism evidence="2 3">
    <name type="scientific">Suillus subaureus</name>
    <dbReference type="NCBI Taxonomy" id="48587"/>
    <lineage>
        <taxon>Eukaryota</taxon>
        <taxon>Fungi</taxon>
        <taxon>Dikarya</taxon>
        <taxon>Basidiomycota</taxon>
        <taxon>Agaricomycotina</taxon>
        <taxon>Agaricomycetes</taxon>
        <taxon>Agaricomycetidae</taxon>
        <taxon>Boletales</taxon>
        <taxon>Suillineae</taxon>
        <taxon>Suillaceae</taxon>
        <taxon>Suillus</taxon>
    </lineage>
</organism>
<keyword evidence="3" id="KW-1185">Reference proteome</keyword>
<protein>
    <submittedName>
        <fullName evidence="2">Uncharacterized protein</fullName>
    </submittedName>
</protein>
<dbReference type="AlphaFoldDB" id="A0A9P7EJZ4"/>
<sequence>MLILVRSLYHPPPVHSLLSTHLPLHISRSITSYTQPSSLPTPSLEAIASPTTSYPSL</sequence>
<dbReference type="GeneID" id="64628611"/>
<evidence type="ECO:0000256" key="1">
    <source>
        <dbReference type="SAM" id="MobiDB-lite"/>
    </source>
</evidence>
<feature type="region of interest" description="Disordered" evidence="1">
    <location>
        <begin position="34"/>
        <end position="57"/>
    </location>
</feature>
<reference evidence="2" key="1">
    <citation type="journal article" date="2020" name="New Phytol.">
        <title>Comparative genomics reveals dynamic genome evolution in host specialist ectomycorrhizal fungi.</title>
        <authorList>
            <person name="Lofgren L.A."/>
            <person name="Nguyen N.H."/>
            <person name="Vilgalys R."/>
            <person name="Ruytinx J."/>
            <person name="Liao H.L."/>
            <person name="Branco S."/>
            <person name="Kuo A."/>
            <person name="LaButti K."/>
            <person name="Lipzen A."/>
            <person name="Andreopoulos W."/>
            <person name="Pangilinan J."/>
            <person name="Riley R."/>
            <person name="Hundley H."/>
            <person name="Na H."/>
            <person name="Barry K."/>
            <person name="Grigoriev I.V."/>
            <person name="Stajich J.E."/>
            <person name="Kennedy P.G."/>
        </authorList>
    </citation>
    <scope>NUCLEOTIDE SEQUENCE</scope>
    <source>
        <strain evidence="2">MN1</strain>
    </source>
</reference>